<protein>
    <recommendedName>
        <fullName evidence="3">Minor fimbrium subunit Mfa1 C-terminal domain-containing protein</fullName>
    </recommendedName>
</protein>
<evidence type="ECO:0000256" key="1">
    <source>
        <dbReference type="SAM" id="MobiDB-lite"/>
    </source>
</evidence>
<feature type="signal peptide" evidence="2">
    <location>
        <begin position="1"/>
        <end position="18"/>
    </location>
</feature>
<keyword evidence="7" id="KW-1185">Reference proteome</keyword>
<dbReference type="Gene3D" id="2.60.40.2580">
    <property type="match status" value="1"/>
</dbReference>
<feature type="domain" description="Minor fimbrium subunit Mfa1 C-terminal" evidence="3">
    <location>
        <begin position="555"/>
        <end position="635"/>
    </location>
</feature>
<evidence type="ECO:0000313" key="6">
    <source>
        <dbReference type="Proteomes" id="UP000576368"/>
    </source>
</evidence>
<evidence type="ECO:0000259" key="3">
    <source>
        <dbReference type="Pfam" id="PF15495"/>
    </source>
</evidence>
<dbReference type="GO" id="GO:0009418">
    <property type="term" value="C:pilus shaft"/>
    <property type="evidence" value="ECO:0007669"/>
    <property type="project" value="InterPro"/>
</dbReference>
<feature type="compositionally biased region" description="Polar residues" evidence="1">
    <location>
        <begin position="58"/>
        <end position="74"/>
    </location>
</feature>
<evidence type="ECO:0000313" key="7">
    <source>
        <dbReference type="Proteomes" id="UP001302374"/>
    </source>
</evidence>
<name>A0A7X5YG34_9BACT</name>
<dbReference type="Proteomes" id="UP001302374">
    <property type="component" value="Chromosome"/>
</dbReference>
<organism evidence="4 6">
    <name type="scientific">Butyricimonas paravirosa</name>
    <dbReference type="NCBI Taxonomy" id="1472417"/>
    <lineage>
        <taxon>Bacteria</taxon>
        <taxon>Pseudomonadati</taxon>
        <taxon>Bacteroidota</taxon>
        <taxon>Bacteroidia</taxon>
        <taxon>Bacteroidales</taxon>
        <taxon>Odoribacteraceae</taxon>
        <taxon>Butyricimonas</taxon>
    </lineage>
</organism>
<dbReference type="InterPro" id="IPR029140">
    <property type="entry name" value="Mfa1_C"/>
</dbReference>
<feature type="chain" id="PRO_5030729979" description="Minor fimbrium subunit Mfa1 C-terminal domain-containing protein" evidence="2">
    <location>
        <begin position="19"/>
        <end position="639"/>
    </location>
</feature>
<accession>A0A7X5YG34</accession>
<reference evidence="4 6" key="2">
    <citation type="submission" date="2020-03" db="EMBL/GenBank/DDBJ databases">
        <title>Genomic Encyclopedia of Type Strains, Phase IV (KMG-IV): sequencing the most valuable type-strain genomes for metagenomic binning, comparative biology and taxonomic classification.</title>
        <authorList>
            <person name="Goeker M."/>
        </authorList>
    </citation>
    <scope>NUCLEOTIDE SEQUENCE [LARGE SCALE GENOMIC DNA]</scope>
    <source>
        <strain evidence="4 6">DSM 105722</strain>
    </source>
</reference>
<dbReference type="EMBL" id="CP043839">
    <property type="protein sequence ID" value="WOF13537.1"/>
    <property type="molecule type" value="Genomic_DNA"/>
</dbReference>
<dbReference type="Pfam" id="PF15495">
    <property type="entry name" value="Fimbrillin_C"/>
    <property type="match status" value="1"/>
</dbReference>
<dbReference type="Gene3D" id="2.60.40.3690">
    <property type="match status" value="2"/>
</dbReference>
<dbReference type="GeneID" id="86892681"/>
<feature type="region of interest" description="Disordered" evidence="1">
    <location>
        <begin position="53"/>
        <end position="80"/>
    </location>
</feature>
<evidence type="ECO:0000313" key="4">
    <source>
        <dbReference type="EMBL" id="NJC20512.1"/>
    </source>
</evidence>
<proteinExistence type="predicted"/>
<reference evidence="5 7" key="1">
    <citation type="submission" date="2019-09" db="EMBL/GenBank/DDBJ databases">
        <title>Butyricimonas paravirosa DSM 105722 (=214-4 = JCM 18677 = CCUG 65563).</title>
        <authorList>
            <person name="Le Roy T."/>
            <person name="Cani P.D."/>
        </authorList>
    </citation>
    <scope>NUCLEOTIDE SEQUENCE [LARGE SCALE GENOMIC DNA]</scope>
    <source>
        <strain evidence="5 7">DSM 105722</strain>
    </source>
</reference>
<dbReference type="RefSeq" id="WP_118305372.1">
    <property type="nucleotide sequence ID" value="NZ_BMPA01000018.1"/>
</dbReference>
<dbReference type="InterPro" id="IPR047786">
    <property type="entry name" value="Mfa1_fim"/>
</dbReference>
<gene>
    <name evidence="5" type="ORF">F1644_15255</name>
    <name evidence="4" type="ORF">GGR15_004167</name>
</gene>
<sequence>MKRMWNYFASILVMGLFAGCSNDTLTGDDPDGELNGSKDAVYMNVSVQLPAGGGIARSETNTPENGDYGTSTGGTEEGKDYENNVGEVLLVLATTDDKFIAHSIVEETNNAIKVLTESSFNTTKKISKSILGDYYSKDNVDPNGNLKNDEIHVYVFCNPTQDLKTVITAATQGSTDWVNAIANVSEEIWKEKSFLMSNAVIAKKKLPKKLDYWNDYTSESKAFDLSGNNGNGTDKEVNNAGAIKVERSVARFDFKDASEGGDNTYNVVKRNDQTIMQIQLQKMALVNMSKEFYYLRRVSENGEKEGWNICGVETAENYVVDTDYDYKKVTDVDVNTYEEHFMYPLGNVTDGVWKIDVAARGQWDTYDIADVLKGTEDNYNKKEYKIWRYVTENTIPGIPQQKQGFSTGIVFKGKMMAPEGADPESSLVQALDSKNITGDPKKDKILYTYLTNIYVTWKEVRAAALESGASREFYKAVFGAPKNAEDICVEEDGDVKKVAVYSNDPESPDYLWNQWHENNINNNAYWDSFRKAAVKSLFTIYQSSSEEGSVPGYYCYYFYWNRHNDNGELGQMGPMEFAVVRNNVYKLAVTGINKLGHPRISDNDPDPVDPDDPDESGDVYLTLSVEVLPWTVRINNIEF</sequence>
<evidence type="ECO:0000313" key="5">
    <source>
        <dbReference type="EMBL" id="WOF13537.1"/>
    </source>
</evidence>
<dbReference type="Proteomes" id="UP000576368">
    <property type="component" value="Unassembled WGS sequence"/>
</dbReference>
<evidence type="ECO:0000256" key="2">
    <source>
        <dbReference type="SAM" id="SignalP"/>
    </source>
</evidence>
<keyword evidence="2" id="KW-0732">Signal</keyword>
<dbReference type="EMBL" id="JAATLI010000019">
    <property type="protein sequence ID" value="NJC20512.1"/>
    <property type="molecule type" value="Genomic_DNA"/>
</dbReference>
<dbReference type="AlphaFoldDB" id="A0A7X5YG34"/>
<dbReference type="NCBIfam" id="NF038041">
    <property type="entry name" value="fim_Mfa1_fam"/>
    <property type="match status" value="1"/>
</dbReference>
<dbReference type="PROSITE" id="PS51257">
    <property type="entry name" value="PROKAR_LIPOPROTEIN"/>
    <property type="match status" value="1"/>
</dbReference>